<feature type="domain" description="HDOD" evidence="2">
    <location>
        <begin position="204"/>
        <end position="392"/>
    </location>
</feature>
<proteinExistence type="predicted"/>
<dbReference type="PANTHER" id="PTHR33525:SF4">
    <property type="entry name" value="CYCLIC DI-GMP PHOSPHODIESTERASE CDGJ"/>
    <property type="match status" value="1"/>
</dbReference>
<dbReference type="PIRSF" id="PIRSF003180">
    <property type="entry name" value="DiGMPpdiest_YuxH"/>
    <property type="match status" value="1"/>
</dbReference>
<dbReference type="InterPro" id="IPR001633">
    <property type="entry name" value="EAL_dom"/>
</dbReference>
<dbReference type="OrthoDB" id="9804751at2"/>
<organism evidence="3 4">
    <name type="scientific">Sulfuricella denitrificans (strain DSM 22764 / NBRC 105220 / skB26)</name>
    <dbReference type="NCBI Taxonomy" id="1163617"/>
    <lineage>
        <taxon>Bacteria</taxon>
        <taxon>Pseudomonadati</taxon>
        <taxon>Pseudomonadota</taxon>
        <taxon>Betaproteobacteria</taxon>
        <taxon>Nitrosomonadales</taxon>
        <taxon>Sulfuricellaceae</taxon>
        <taxon>Sulfuricella</taxon>
    </lineage>
</organism>
<dbReference type="PANTHER" id="PTHR33525">
    <property type="match status" value="1"/>
</dbReference>
<evidence type="ECO:0000259" key="2">
    <source>
        <dbReference type="PROSITE" id="PS51833"/>
    </source>
</evidence>
<dbReference type="AlphaFoldDB" id="S6ABG6"/>
<dbReference type="SUPFAM" id="SSF109604">
    <property type="entry name" value="HD-domain/PDEase-like"/>
    <property type="match status" value="1"/>
</dbReference>
<protein>
    <submittedName>
        <fullName evidence="3">Diguanylate phosphodiesterase</fullName>
    </submittedName>
</protein>
<evidence type="ECO:0000313" key="4">
    <source>
        <dbReference type="Proteomes" id="UP000015559"/>
    </source>
</evidence>
<dbReference type="Pfam" id="PF08668">
    <property type="entry name" value="HDOD"/>
    <property type="match status" value="1"/>
</dbReference>
<dbReference type="InterPro" id="IPR035919">
    <property type="entry name" value="EAL_sf"/>
</dbReference>
<dbReference type="PROSITE" id="PS51833">
    <property type="entry name" value="HDOD"/>
    <property type="match status" value="1"/>
</dbReference>
<sequence length="413" mass="46127">MPDSLQDIFIGRQPILDRDQQIVAYELLFRSSGQSTSAHITNDLLATAHVITHAFSELGIASVLGDKKGFINVNADLLLSDMIELLPQDKIVIELLETIQVDEQIINRCQELKGMGFSLALDDFGGDSQFKPLFDIVEVIKIDLPQMGQEGLEINVKYLKNWPVKLLAEKVEDIDQAILCKGLGFDLFQGYYYARPVTLSGKRADSSKLMLLKLLELILGDAETHEIEQAFKHDPSLSYNLLRLVNSVAVGARYKISSLKQAIVVLGRQQLQRWLQLLLFVNQGGDMHSPLLELAATRGKLMELLAVTLSERDKDLHDRAFMTGIMSLLDTLLGMPLEEVVKQVNLASDVENALLKHEGKLGNMLLLVEKLEQNDFNAAEGLLADMQLNLGHLMQAQIEAMNWAHMLKETAET</sequence>
<dbReference type="HOGENOM" id="CLU_044951_1_1_4"/>
<evidence type="ECO:0000259" key="1">
    <source>
        <dbReference type="PROSITE" id="PS50883"/>
    </source>
</evidence>
<dbReference type="RefSeq" id="WP_009206360.1">
    <property type="nucleotide sequence ID" value="NC_022357.1"/>
</dbReference>
<keyword evidence="4" id="KW-1185">Reference proteome</keyword>
<reference evidence="3 4" key="1">
    <citation type="journal article" date="2012" name="Appl. Environ. Microbiol.">
        <title>Draft genome sequence of a psychrotolerant sulfur-oxidizing bacterium, Sulfuricella denitrificans skB26, and proteomic insights into cold adaptation.</title>
        <authorList>
            <person name="Watanabe T."/>
            <person name="Kojima H."/>
            <person name="Fukui M."/>
        </authorList>
    </citation>
    <scope>NUCLEOTIDE SEQUENCE [LARGE SCALE GENOMIC DNA]</scope>
    <source>
        <strain evidence="4">skB26</strain>
    </source>
</reference>
<dbReference type="SMART" id="SM00052">
    <property type="entry name" value="EAL"/>
    <property type="match status" value="1"/>
</dbReference>
<dbReference type="Gene3D" id="1.10.3210.10">
    <property type="entry name" value="Hypothetical protein af1432"/>
    <property type="match status" value="1"/>
</dbReference>
<dbReference type="Proteomes" id="UP000015559">
    <property type="component" value="Chromosome"/>
</dbReference>
<evidence type="ECO:0000313" key="3">
    <source>
        <dbReference type="EMBL" id="BAN34693.1"/>
    </source>
</evidence>
<dbReference type="EMBL" id="AP013066">
    <property type="protein sequence ID" value="BAN34693.1"/>
    <property type="molecule type" value="Genomic_DNA"/>
</dbReference>
<dbReference type="eggNOG" id="COG3434">
    <property type="taxonomic scope" value="Bacteria"/>
</dbReference>
<dbReference type="InterPro" id="IPR014408">
    <property type="entry name" value="dGMP_Pdiesterase_EAL/HD-GYP"/>
</dbReference>
<accession>S6ABG6</accession>
<dbReference type="InterPro" id="IPR013976">
    <property type="entry name" value="HDOD"/>
</dbReference>
<dbReference type="Pfam" id="PF00563">
    <property type="entry name" value="EAL"/>
    <property type="match status" value="1"/>
</dbReference>
<dbReference type="KEGG" id="sdr:SCD_n00852"/>
<feature type="domain" description="EAL" evidence="1">
    <location>
        <begin position="1"/>
        <end position="210"/>
    </location>
</feature>
<dbReference type="SUPFAM" id="SSF141868">
    <property type="entry name" value="EAL domain-like"/>
    <property type="match status" value="1"/>
</dbReference>
<dbReference type="PROSITE" id="PS50883">
    <property type="entry name" value="EAL"/>
    <property type="match status" value="1"/>
</dbReference>
<gene>
    <name evidence="3" type="ORF">SCD_n00852</name>
</gene>
<dbReference type="STRING" id="1163617.SCD_n00852"/>
<dbReference type="Gene3D" id="3.20.20.450">
    <property type="entry name" value="EAL domain"/>
    <property type="match status" value="1"/>
</dbReference>
<dbReference type="InterPro" id="IPR052340">
    <property type="entry name" value="RNase_Y/CdgJ"/>
</dbReference>
<name>S6ABG6_SULDS</name>